<evidence type="ECO:0000313" key="3">
    <source>
        <dbReference type="Proteomes" id="UP000076079"/>
    </source>
</evidence>
<protein>
    <submittedName>
        <fullName evidence="2">Lineage-specific thermal regulator protein</fullName>
    </submittedName>
</protein>
<dbReference type="Proteomes" id="UP000076079">
    <property type="component" value="Chromosome"/>
</dbReference>
<dbReference type="KEGG" id="abac:LuPra_00901"/>
<accession>A0A143PGS5</accession>
<dbReference type="PANTHER" id="PTHR33169">
    <property type="entry name" value="PADR-FAMILY TRANSCRIPTIONAL REGULATOR"/>
    <property type="match status" value="1"/>
</dbReference>
<feature type="domain" description="Transcription regulator PadR N-terminal" evidence="1">
    <location>
        <begin position="20"/>
        <end position="92"/>
    </location>
</feature>
<evidence type="ECO:0000259" key="1">
    <source>
        <dbReference type="Pfam" id="PF03551"/>
    </source>
</evidence>
<sequence length="113" mass="12623">MPKLTTTRTDVLRGTLDLLILRTLSPRPLHGVAIADRIAQVTQGTFDVQPGSLFPALHRLEHAGWTTAQWTTTEEGRRVRTYALTATGRRQLVEQEHTWDRVVAAVAQVLRSA</sequence>
<dbReference type="InterPro" id="IPR005149">
    <property type="entry name" value="Tscrpt_reg_PadR_N"/>
</dbReference>
<gene>
    <name evidence="2" type="ORF">LuPra_00901</name>
</gene>
<dbReference type="EMBL" id="CP015136">
    <property type="protein sequence ID" value="AMY07721.1"/>
    <property type="molecule type" value="Genomic_DNA"/>
</dbReference>
<evidence type="ECO:0000313" key="2">
    <source>
        <dbReference type="EMBL" id="AMY07721.1"/>
    </source>
</evidence>
<dbReference type="InterPro" id="IPR017799">
    <property type="entry name" value="Tscrpt_reg_PadR_acidobac-type"/>
</dbReference>
<dbReference type="SUPFAM" id="SSF46785">
    <property type="entry name" value="Winged helix' DNA-binding domain"/>
    <property type="match status" value="1"/>
</dbReference>
<dbReference type="AlphaFoldDB" id="A0A143PGS5"/>
<dbReference type="Gene3D" id="1.10.10.10">
    <property type="entry name" value="Winged helix-like DNA-binding domain superfamily/Winged helix DNA-binding domain"/>
    <property type="match status" value="1"/>
</dbReference>
<dbReference type="PANTHER" id="PTHR33169:SF14">
    <property type="entry name" value="TRANSCRIPTIONAL REGULATOR RV3488"/>
    <property type="match status" value="1"/>
</dbReference>
<dbReference type="RefSeq" id="WP_234800720.1">
    <property type="nucleotide sequence ID" value="NZ_CP015136.1"/>
</dbReference>
<keyword evidence="3" id="KW-1185">Reference proteome</keyword>
<organism evidence="2 3">
    <name type="scientific">Luteitalea pratensis</name>
    <dbReference type="NCBI Taxonomy" id="1855912"/>
    <lineage>
        <taxon>Bacteria</taxon>
        <taxon>Pseudomonadati</taxon>
        <taxon>Acidobacteriota</taxon>
        <taxon>Vicinamibacteria</taxon>
        <taxon>Vicinamibacterales</taxon>
        <taxon>Vicinamibacteraceae</taxon>
        <taxon>Luteitalea</taxon>
    </lineage>
</organism>
<reference evidence="3" key="2">
    <citation type="submission" date="2016-04" db="EMBL/GenBank/DDBJ databases">
        <title>First Complete Genome Sequence of a Subdivision 6 Acidobacterium.</title>
        <authorList>
            <person name="Huang S."/>
            <person name="Vieira S."/>
            <person name="Bunk B."/>
            <person name="Riedel T."/>
            <person name="Sproeer C."/>
            <person name="Overmann J."/>
        </authorList>
    </citation>
    <scope>NUCLEOTIDE SEQUENCE [LARGE SCALE GENOMIC DNA]</scope>
    <source>
        <strain evidence="3">DSM 100886 HEG_-6_39</strain>
    </source>
</reference>
<dbReference type="NCBIfam" id="TIGR03433">
    <property type="entry name" value="padR_acidobact"/>
    <property type="match status" value="1"/>
</dbReference>
<dbReference type="STRING" id="1855912.LuPra_00901"/>
<reference evidence="2 3" key="1">
    <citation type="journal article" date="2016" name="Genome Announc.">
        <title>First Complete Genome Sequence of a Subdivision 6 Acidobacterium Strain.</title>
        <authorList>
            <person name="Huang S."/>
            <person name="Vieira S."/>
            <person name="Bunk B."/>
            <person name="Riedel T."/>
            <person name="Sproer C."/>
            <person name="Overmann J."/>
        </authorList>
    </citation>
    <scope>NUCLEOTIDE SEQUENCE [LARGE SCALE GENOMIC DNA]</scope>
    <source>
        <strain evidence="3">DSM 100886 HEG_-6_39</strain>
    </source>
</reference>
<dbReference type="Pfam" id="PF03551">
    <property type="entry name" value="PadR"/>
    <property type="match status" value="1"/>
</dbReference>
<proteinExistence type="predicted"/>
<dbReference type="InterPro" id="IPR036390">
    <property type="entry name" value="WH_DNA-bd_sf"/>
</dbReference>
<dbReference type="InterPro" id="IPR052509">
    <property type="entry name" value="Metal_resp_DNA-bind_regulator"/>
</dbReference>
<dbReference type="InterPro" id="IPR036388">
    <property type="entry name" value="WH-like_DNA-bd_sf"/>
</dbReference>
<name>A0A143PGS5_LUTPR</name>